<dbReference type="GO" id="GO:0004565">
    <property type="term" value="F:beta-galactosidase activity"/>
    <property type="evidence" value="ECO:0007669"/>
    <property type="project" value="InterPro"/>
</dbReference>
<feature type="domain" description="Glycoside hydrolase family 42 N-terminal" evidence="5">
    <location>
        <begin position="564"/>
        <end position="677"/>
    </location>
</feature>
<evidence type="ECO:0000259" key="5">
    <source>
        <dbReference type="Pfam" id="PF02449"/>
    </source>
</evidence>
<evidence type="ECO:0000256" key="2">
    <source>
        <dbReference type="ARBA" id="ARBA00023295"/>
    </source>
</evidence>
<dbReference type="Gene3D" id="2.60.120.430">
    <property type="entry name" value="Galactose-binding lectin"/>
    <property type="match status" value="1"/>
</dbReference>
<evidence type="ECO:0000256" key="4">
    <source>
        <dbReference type="SAM" id="SignalP"/>
    </source>
</evidence>
<feature type="domain" description="Agarase CBM-like" evidence="6">
    <location>
        <begin position="73"/>
        <end position="181"/>
    </location>
</feature>
<dbReference type="AlphaFoldDB" id="A0A854X9S8"/>
<keyword evidence="1" id="KW-0378">Hydrolase</keyword>
<dbReference type="SUPFAM" id="SSF51445">
    <property type="entry name" value="(Trans)glycosidases"/>
    <property type="match status" value="1"/>
</dbReference>
<accession>A0A854X9S8</accession>
<dbReference type="InterPro" id="IPR017853">
    <property type="entry name" value="GH"/>
</dbReference>
<dbReference type="GO" id="GO:0009341">
    <property type="term" value="C:beta-galactosidase complex"/>
    <property type="evidence" value="ECO:0007669"/>
    <property type="project" value="InterPro"/>
</dbReference>
<dbReference type="Gene3D" id="3.20.20.80">
    <property type="entry name" value="Glycosidases"/>
    <property type="match status" value="1"/>
</dbReference>
<reference evidence="7 8" key="1">
    <citation type="submission" date="2017-09" db="EMBL/GenBank/DDBJ databases">
        <authorList>
            <person name="Haney C."/>
            <person name="Melnyk R."/>
        </authorList>
    </citation>
    <scope>NUCLEOTIDE SEQUENCE [LARGE SCALE GENOMIC DNA]</scope>
    <source>
        <strain evidence="7 8">CH229</strain>
    </source>
</reference>
<evidence type="ECO:0000259" key="6">
    <source>
        <dbReference type="Pfam" id="PF17992"/>
    </source>
</evidence>
<sequence>MIRRSLPAVFALIFAAPLLAAPAGQQTLFNFVRPADVVKVVTENTDLPQANAEQTPEGEVLRRVTFNPVARPTLRLTPQTGAWDWSQSGMMSLRLQSAMNWAVTVYVQIQSNNGQTLTSRVDLPAGPVQTLLVPLVATSPLSQGMKAGPPMPMTVDGQRILLASSSGELDRSQVVSVSLWMDQPKAAQSLLLERFGVQDGDAVTQAVYGNLVDAYGQSTRSKWPEKISNDEQLKSAAAKEQQQLKTWLAEREKSSLDKFGGWNKGPAFKASGFFRTEKRDGRWYLVTPEGHPFYSLGVNTVSPQVNQTYVAGREWMFESLPKADEPLASHFGEGDNRGGNGADQGRGYGNGRWYDFYGANLQRVYGEPCKPDSDTKAGIAEAAKAGAVEETALKAAEPVPKSNEAKAGVAAAAKTDAVATTAEKAADQPVAAPCKATVDQQKWATHTLDRLQAWGFNTVGNWSADSLADAERVPYTLPLSIVGDYTSISTGSDWWGGMPDPFDPRFAMATERAVAIAARDHRDDPWLIGYYADNELAWAGPGDDPQSRYALAYGTLKMTTDVPAKRAFLKQLRDKYRNQAGLSKAWGIDLPAWELMEDPGFVPPMPNPEHPEIENDFKYFQKVFADTYFKTISDSLKWHAPNQLLLGGRFATSTPEAVASCAQYCDVLSFNMYTLKPQDGYDFAALRALDKPVLITEFNFGSSDRGPFWGGVTQLAREEDRGPAYANFLKQALSEPSIVGVHWFQYLDQPVTGRLLDGENGHFGLVGITDLPYQGFVEAVRKSNLQAIDQLGKEAEKAAAAGHEAEGGRKAEAGKGPGGGHAGGHSGNGH</sequence>
<dbReference type="EMBL" id="NXHE01000047">
    <property type="protein sequence ID" value="PCM46925.1"/>
    <property type="molecule type" value="Genomic_DNA"/>
</dbReference>
<name>A0A854X9S8_PSEFL</name>
<reference evidence="7 8" key="2">
    <citation type="submission" date="2017-10" db="EMBL/GenBank/DDBJ databases">
        <title>Rhizosphere-associated Pseudomonas modulate jasmonic acid/salicylic acid antagonism to induce systemic resistance to herbivores at the cost of susceptibility to pathogens.</title>
        <authorList>
            <person name="Haney C.H."/>
            <person name="Wiesmann C.L."/>
            <person name="Shapiro L.R."/>
            <person name="O'Sullivan L.R."/>
            <person name="Khorasani S."/>
            <person name="Melnyk R.A."/>
            <person name="Xiao L."/>
            <person name="Bush J."/>
            <person name="Carrillo J."/>
            <person name="Pierce N.E."/>
            <person name="Ausubel F.M."/>
        </authorList>
    </citation>
    <scope>NUCLEOTIDE SEQUENCE [LARGE SCALE GENOMIC DNA]</scope>
    <source>
        <strain evidence="7 8">CH229</strain>
    </source>
</reference>
<gene>
    <name evidence="7" type="ORF">CP335_24875</name>
</gene>
<keyword evidence="2" id="KW-0326">Glycosidase</keyword>
<dbReference type="Proteomes" id="UP000218643">
    <property type="component" value="Unassembled WGS sequence"/>
</dbReference>
<feature type="chain" id="PRO_5032353981" evidence="4">
    <location>
        <begin position="21"/>
        <end position="830"/>
    </location>
</feature>
<feature type="compositionally biased region" description="Basic and acidic residues" evidence="3">
    <location>
        <begin position="796"/>
        <end position="813"/>
    </location>
</feature>
<dbReference type="RefSeq" id="WP_096797517.1">
    <property type="nucleotide sequence ID" value="NZ_NXHE01000047.1"/>
</dbReference>
<keyword evidence="4" id="KW-0732">Signal</keyword>
<dbReference type="Pfam" id="PF17992">
    <property type="entry name" value="Agarase_CBM"/>
    <property type="match status" value="1"/>
</dbReference>
<protein>
    <submittedName>
        <fullName evidence="7">Beta-agarase</fullName>
    </submittedName>
</protein>
<dbReference type="InterPro" id="IPR013529">
    <property type="entry name" value="Glyco_hydro_42_N"/>
</dbReference>
<organism evidence="7 8">
    <name type="scientific">Pseudomonas fluorescens</name>
    <dbReference type="NCBI Taxonomy" id="294"/>
    <lineage>
        <taxon>Bacteria</taxon>
        <taxon>Pseudomonadati</taxon>
        <taxon>Pseudomonadota</taxon>
        <taxon>Gammaproteobacteria</taxon>
        <taxon>Pseudomonadales</taxon>
        <taxon>Pseudomonadaceae</taxon>
        <taxon>Pseudomonas</taxon>
    </lineage>
</organism>
<dbReference type="Pfam" id="PF02449">
    <property type="entry name" value="Glyco_hydro_42"/>
    <property type="match status" value="1"/>
</dbReference>
<feature type="compositionally biased region" description="Gly residues" evidence="3">
    <location>
        <begin position="815"/>
        <end position="830"/>
    </location>
</feature>
<evidence type="ECO:0000256" key="3">
    <source>
        <dbReference type="SAM" id="MobiDB-lite"/>
    </source>
</evidence>
<comment type="caution">
    <text evidence="7">The sequence shown here is derived from an EMBL/GenBank/DDBJ whole genome shotgun (WGS) entry which is preliminary data.</text>
</comment>
<dbReference type="InterPro" id="IPR040669">
    <property type="entry name" value="Agarase_CBM"/>
</dbReference>
<proteinExistence type="predicted"/>
<evidence type="ECO:0000256" key="1">
    <source>
        <dbReference type="ARBA" id="ARBA00022801"/>
    </source>
</evidence>
<evidence type="ECO:0000313" key="7">
    <source>
        <dbReference type="EMBL" id="PCM46925.1"/>
    </source>
</evidence>
<dbReference type="GO" id="GO:0005975">
    <property type="term" value="P:carbohydrate metabolic process"/>
    <property type="evidence" value="ECO:0007669"/>
    <property type="project" value="InterPro"/>
</dbReference>
<feature type="region of interest" description="Disordered" evidence="3">
    <location>
        <begin position="796"/>
        <end position="830"/>
    </location>
</feature>
<evidence type="ECO:0000313" key="8">
    <source>
        <dbReference type="Proteomes" id="UP000218643"/>
    </source>
</evidence>
<feature type="signal peptide" evidence="4">
    <location>
        <begin position="1"/>
        <end position="20"/>
    </location>
</feature>